<dbReference type="Proteomes" id="UP000613011">
    <property type="component" value="Unassembled WGS sequence"/>
</dbReference>
<dbReference type="EMBL" id="JAEQNA010000004">
    <property type="protein sequence ID" value="MBL0421249.1"/>
    <property type="molecule type" value="Genomic_DNA"/>
</dbReference>
<evidence type="ECO:0000313" key="5">
    <source>
        <dbReference type="Proteomes" id="UP000613011"/>
    </source>
</evidence>
<dbReference type="InterPro" id="IPR045659">
    <property type="entry name" value="LptD_2"/>
</dbReference>
<dbReference type="PANTHER" id="PTHR30189:SF1">
    <property type="entry name" value="LPS-ASSEMBLY PROTEIN LPTD"/>
    <property type="match status" value="1"/>
</dbReference>
<dbReference type="HAMAP" id="MF_01411">
    <property type="entry name" value="LPS_assembly_LptD"/>
    <property type="match status" value="1"/>
</dbReference>
<keyword evidence="1" id="KW-0732">Signal</keyword>
<evidence type="ECO:0000259" key="2">
    <source>
        <dbReference type="Pfam" id="PF04453"/>
    </source>
</evidence>
<name>A0A937D261_9BURK</name>
<feature type="domain" description="LptD C-terminal" evidence="2">
    <location>
        <begin position="287"/>
        <end position="656"/>
    </location>
</feature>
<comment type="function">
    <text evidence="1">Together with LptE, is involved in the assembly of lipopolysaccharide (LPS) at the surface of the outer membrane.</text>
</comment>
<dbReference type="AlphaFoldDB" id="A0A937D261"/>
<reference evidence="4" key="1">
    <citation type="submission" date="2021-01" db="EMBL/GenBank/DDBJ databases">
        <title>Ramlibacter sp. strain AW1 16S ribosomal RNA gene Genome sequencing and assembly.</title>
        <authorList>
            <person name="Kang M."/>
        </authorList>
    </citation>
    <scope>NUCLEOTIDE SEQUENCE</scope>
    <source>
        <strain evidence="4">AW1</strain>
    </source>
</reference>
<accession>A0A937D261</accession>
<comment type="similarity">
    <text evidence="1">Belongs to the LptD family.</text>
</comment>
<dbReference type="GO" id="GO:0009279">
    <property type="term" value="C:cell outer membrane"/>
    <property type="evidence" value="ECO:0007669"/>
    <property type="project" value="UniProtKB-SubCell"/>
</dbReference>
<dbReference type="GO" id="GO:0043165">
    <property type="term" value="P:Gram-negative-bacterium-type cell outer membrane assembly"/>
    <property type="evidence" value="ECO:0007669"/>
    <property type="project" value="UniProtKB-UniRule"/>
</dbReference>
<protein>
    <recommendedName>
        <fullName evidence="1">LPS-assembly protein LptD</fullName>
    </recommendedName>
</protein>
<evidence type="ECO:0000256" key="1">
    <source>
        <dbReference type="HAMAP-Rule" id="MF_01411"/>
    </source>
</evidence>
<feature type="domain" description="LPS-assembly protein LptD central" evidence="3">
    <location>
        <begin position="191"/>
        <end position="279"/>
    </location>
</feature>
<comment type="caution">
    <text evidence="4">The sequence shown here is derived from an EMBL/GenBank/DDBJ whole genome shotgun (WGS) entry which is preliminary data.</text>
</comment>
<evidence type="ECO:0000313" key="4">
    <source>
        <dbReference type="EMBL" id="MBL0421249.1"/>
    </source>
</evidence>
<keyword evidence="1" id="KW-0998">Cell outer membrane</keyword>
<evidence type="ECO:0000259" key="3">
    <source>
        <dbReference type="Pfam" id="PF19838"/>
    </source>
</evidence>
<dbReference type="GO" id="GO:1990351">
    <property type="term" value="C:transporter complex"/>
    <property type="evidence" value="ECO:0007669"/>
    <property type="project" value="TreeGrafter"/>
</dbReference>
<keyword evidence="1" id="KW-0472">Membrane</keyword>
<dbReference type="GO" id="GO:0015920">
    <property type="term" value="P:lipopolysaccharide transport"/>
    <property type="evidence" value="ECO:0007669"/>
    <property type="project" value="InterPro"/>
</dbReference>
<dbReference type="Pfam" id="PF04453">
    <property type="entry name" value="LptD"/>
    <property type="match status" value="1"/>
</dbReference>
<comment type="caution">
    <text evidence="1">Lacks conserved residue(s) required for the propagation of feature annotation.</text>
</comment>
<dbReference type="Pfam" id="PF19838">
    <property type="entry name" value="LptD_2"/>
    <property type="match status" value="1"/>
</dbReference>
<comment type="subcellular location">
    <subcellularLocation>
        <location evidence="1">Cell outer membrane</location>
    </subcellularLocation>
</comment>
<organism evidence="4 5">
    <name type="scientific">Ramlibacter aurantiacus</name>
    <dbReference type="NCBI Taxonomy" id="2801330"/>
    <lineage>
        <taxon>Bacteria</taxon>
        <taxon>Pseudomonadati</taxon>
        <taxon>Pseudomonadota</taxon>
        <taxon>Betaproteobacteria</taxon>
        <taxon>Burkholderiales</taxon>
        <taxon>Comamonadaceae</taxon>
        <taxon>Ramlibacter</taxon>
    </lineage>
</organism>
<dbReference type="PANTHER" id="PTHR30189">
    <property type="entry name" value="LPS-ASSEMBLY PROTEIN"/>
    <property type="match status" value="1"/>
</dbReference>
<sequence>MSLAACALWPTVQAQEDGLPAPVLRSSPALGETISPDVRPELPVFVEGDRISGRSELETLIEGDATLRRGDTLIRAERIEYDQAEDLARARGDVRINRAGDVFEGPQLEMHVDAFEGFFTEPTYRLRSTEGYGQASRIDFLGPDRALVRQGTYTTCEREPGSSWPLGWLLTADRLYIDNESETGLALGATVRFLGVPLLPIPVLSFPLTDKRKSGVLTPTLAVNNRSGVELTVPYYWDIAPNRDATFSPTLMSRRGLQLSGEFRYLEPLYSGTTGLSYLPGDNLRGRDRWAYNVRHAQVLPAGVGLSLNLNRVSDDDYWRDFTRSPAIASLTPRLLASDAVLSWGRGNFAAHARTLRWQTLQDVTAPIVPPYDRLPQLQGRYTNLELLGGFSSYVEADYTRFSAEPALTRQPNGERAYVMAQFARPWQAPGWFVIPRVQLHATQYQFDAPLANGLTSAERSVPTFSLDTGLLFDRQVSLFGRPLVQTLEPRAFYAYTPFREQNYLPNYDSGQHDFNFATIFTENPYVGHDRIADTNLLTLGLTSRLQDVATGGELARFGLAQRLRYEDQRVTLGGAPPIADRFSDILLGASVNWSPTWASEATVQYNPRTDRSERATIGARYNPGPFRTVSAAYRTQRLLSEQVDLAWQWPLQDLWAGRGNGNGRWYSVGRLNFSLKDRELVDTIVGVEYDGCCWVGRLVFERLQTGSAGPNKRLLFQIELLGLSRVGTNAVTLLRDNIPRYQLLRSLPGTPRSRFTEYD</sequence>
<dbReference type="InterPro" id="IPR050218">
    <property type="entry name" value="LptD"/>
</dbReference>
<keyword evidence="5" id="KW-1185">Reference proteome</keyword>
<comment type="subunit">
    <text evidence="1">Component of the lipopolysaccharide transport and assembly complex. Interacts with LptE and LptA.</text>
</comment>
<gene>
    <name evidence="1" type="primary">lptD</name>
    <name evidence="4" type="ORF">JI739_12895</name>
</gene>
<proteinExistence type="inferred from homology"/>
<dbReference type="InterPro" id="IPR020889">
    <property type="entry name" value="LipoPS_assembly_LptD"/>
</dbReference>
<dbReference type="InterPro" id="IPR007543">
    <property type="entry name" value="LptD_C"/>
</dbReference>